<dbReference type="RefSeq" id="WP_231742349.1">
    <property type="nucleotide sequence ID" value="NZ_CBDRMI010000001.1"/>
</dbReference>
<gene>
    <name evidence="1" type="ORF">L2299_16395</name>
</gene>
<keyword evidence="2" id="KW-1185">Reference proteome</keyword>
<evidence type="ECO:0000313" key="2">
    <source>
        <dbReference type="Proteomes" id="UP001152308"/>
    </source>
</evidence>
<reference evidence="1" key="2">
    <citation type="submission" date="2022-01" db="EMBL/GenBank/DDBJ databases">
        <authorList>
            <person name="Sanchez-Suarez J."/>
            <person name="Villamil L."/>
            <person name="Diaz L.E."/>
        </authorList>
    </citation>
    <scope>NUCLEOTIDE SEQUENCE</scope>
    <source>
        <strain evidence="1">EUFUS-Z928</strain>
    </source>
</reference>
<name>A0ABT6BX34_9ACTN</name>
<reference evidence="1" key="1">
    <citation type="journal article" date="2022" name="Data Brief">
        <title>Draft genome sequence data of Gordonia hongkongensis strain EUFUS-Z928 isolated from the octocoral Eunicea fusca.</title>
        <authorList>
            <person name="Sanchez-Suarez J."/>
            <person name="Diaz L."/>
            <person name="Melo-Bolivar J."/>
            <person name="Villamil L."/>
        </authorList>
    </citation>
    <scope>NUCLEOTIDE SEQUENCE</scope>
    <source>
        <strain evidence="1">EUFUS-Z928</strain>
    </source>
</reference>
<dbReference type="Proteomes" id="UP001152308">
    <property type="component" value="Unassembled WGS sequence"/>
</dbReference>
<protein>
    <submittedName>
        <fullName evidence="1">Uncharacterized protein</fullName>
    </submittedName>
</protein>
<organism evidence="1 2">
    <name type="scientific">Gordonia hongkongensis</name>
    <dbReference type="NCBI Taxonomy" id="1701090"/>
    <lineage>
        <taxon>Bacteria</taxon>
        <taxon>Bacillati</taxon>
        <taxon>Actinomycetota</taxon>
        <taxon>Actinomycetes</taxon>
        <taxon>Mycobacteriales</taxon>
        <taxon>Gordoniaceae</taxon>
        <taxon>Gordonia</taxon>
    </lineage>
</organism>
<proteinExistence type="predicted"/>
<dbReference type="EMBL" id="JAKJLQ010000012">
    <property type="protein sequence ID" value="MDF6102632.1"/>
    <property type="molecule type" value="Genomic_DNA"/>
</dbReference>
<evidence type="ECO:0000313" key="1">
    <source>
        <dbReference type="EMBL" id="MDF6102632.1"/>
    </source>
</evidence>
<comment type="caution">
    <text evidence="1">The sequence shown here is derived from an EMBL/GenBank/DDBJ whole genome shotgun (WGS) entry which is preliminary data.</text>
</comment>
<sequence length="55" mass="6023">MTAAVRVSGGDVAVEETAPCRCWVALIRRVINVHPNDSGNRSVIGHFCLRHRHSA</sequence>
<accession>A0ABT6BX34</accession>